<name>A0AAV7CY14_ENGPU</name>
<dbReference type="AlphaFoldDB" id="A0AAV7CY14"/>
<protein>
    <submittedName>
        <fullName evidence="1">Uncharacterized protein</fullName>
    </submittedName>
</protein>
<dbReference type="EMBL" id="WNYA01000002">
    <property type="protein sequence ID" value="KAG8589297.1"/>
    <property type="molecule type" value="Genomic_DNA"/>
</dbReference>
<organism evidence="1 2">
    <name type="scientific">Engystomops pustulosus</name>
    <name type="common">Tungara frog</name>
    <name type="synonym">Physalaemus pustulosus</name>
    <dbReference type="NCBI Taxonomy" id="76066"/>
    <lineage>
        <taxon>Eukaryota</taxon>
        <taxon>Metazoa</taxon>
        <taxon>Chordata</taxon>
        <taxon>Craniata</taxon>
        <taxon>Vertebrata</taxon>
        <taxon>Euteleostomi</taxon>
        <taxon>Amphibia</taxon>
        <taxon>Batrachia</taxon>
        <taxon>Anura</taxon>
        <taxon>Neobatrachia</taxon>
        <taxon>Hyloidea</taxon>
        <taxon>Leptodactylidae</taxon>
        <taxon>Leiuperinae</taxon>
        <taxon>Engystomops</taxon>
    </lineage>
</organism>
<keyword evidence="2" id="KW-1185">Reference proteome</keyword>
<proteinExistence type="predicted"/>
<evidence type="ECO:0000313" key="2">
    <source>
        <dbReference type="Proteomes" id="UP000824782"/>
    </source>
</evidence>
<comment type="caution">
    <text evidence="1">The sequence shown here is derived from an EMBL/GenBank/DDBJ whole genome shotgun (WGS) entry which is preliminary data.</text>
</comment>
<accession>A0AAV7CY14</accession>
<dbReference type="Proteomes" id="UP000824782">
    <property type="component" value="Unassembled WGS sequence"/>
</dbReference>
<sequence>MCSFPVHHSGGDFFTTTRHKVTAQSPGTWLIGFDEFRLVSRQRHGRAVF</sequence>
<evidence type="ECO:0000313" key="1">
    <source>
        <dbReference type="EMBL" id="KAG8589297.1"/>
    </source>
</evidence>
<reference evidence="1" key="1">
    <citation type="thesis" date="2020" institute="ProQuest LLC" country="789 East Eisenhower Parkway, Ann Arbor, MI, USA">
        <title>Comparative Genomics and Chromosome Evolution.</title>
        <authorList>
            <person name="Mudd A.B."/>
        </authorList>
    </citation>
    <scope>NUCLEOTIDE SEQUENCE</scope>
    <source>
        <strain evidence="1">237g6f4</strain>
        <tissue evidence="1">Blood</tissue>
    </source>
</reference>
<gene>
    <name evidence="1" type="ORF">GDO81_006338</name>
</gene>